<reference evidence="1" key="1">
    <citation type="submission" date="2021-05" db="EMBL/GenBank/DDBJ databases">
        <title>Molecular characterization for Shewanella algae harboring chromosomal blaOXA-55-like strains isolated from clinical and environment sample.</title>
        <authorList>
            <person name="Ohama Y."/>
            <person name="Aoki K."/>
            <person name="Harada S."/>
            <person name="Moriya K."/>
            <person name="Ishii Y."/>
            <person name="Tateda K."/>
        </authorList>
    </citation>
    <scope>NUCLEOTIDE SEQUENCE</scope>
    <source>
        <strain evidence="1">TUM17379</strain>
    </source>
</reference>
<organism evidence="1 2">
    <name type="scientific">Shewanella algae</name>
    <dbReference type="NCBI Taxonomy" id="38313"/>
    <lineage>
        <taxon>Bacteria</taxon>
        <taxon>Pseudomonadati</taxon>
        <taxon>Pseudomonadota</taxon>
        <taxon>Gammaproteobacteria</taxon>
        <taxon>Alteromonadales</taxon>
        <taxon>Shewanellaceae</taxon>
        <taxon>Shewanella</taxon>
    </lineage>
</organism>
<dbReference type="AlphaFoldDB" id="A0AAD1K8C2"/>
<gene>
    <name evidence="1" type="ORF">TUM17379_03500</name>
</gene>
<evidence type="ECO:0000313" key="2">
    <source>
        <dbReference type="Proteomes" id="UP000825078"/>
    </source>
</evidence>
<sequence length="42" mass="4655">MLTASLKNKHKTLLNKGLNTKSTKILDLRLGKGIVDNDPDHI</sequence>
<proteinExistence type="predicted"/>
<dbReference type="EMBL" id="AP024613">
    <property type="protein sequence ID" value="BCV43332.1"/>
    <property type="molecule type" value="Genomic_DNA"/>
</dbReference>
<protein>
    <submittedName>
        <fullName evidence="1">Uncharacterized protein</fullName>
    </submittedName>
</protein>
<evidence type="ECO:0000313" key="1">
    <source>
        <dbReference type="EMBL" id="BCV43332.1"/>
    </source>
</evidence>
<accession>A0AAD1K8C2</accession>
<dbReference type="Proteomes" id="UP000825078">
    <property type="component" value="Chromosome"/>
</dbReference>
<name>A0AAD1K8C2_9GAMM</name>